<comment type="subcellular location">
    <subcellularLocation>
        <location evidence="1">Endoplasmic reticulum membrane</location>
        <topology evidence="1">Single-pass membrane protein</topology>
    </subcellularLocation>
</comment>
<evidence type="ECO:0000256" key="8">
    <source>
        <dbReference type="ARBA" id="ARBA00023010"/>
    </source>
</evidence>
<evidence type="ECO:0000313" key="13">
    <source>
        <dbReference type="Proteomes" id="UP000001067"/>
    </source>
</evidence>
<keyword evidence="8" id="KW-0811">Translocation</keyword>
<feature type="compositionally biased region" description="Polar residues" evidence="10">
    <location>
        <begin position="136"/>
        <end position="150"/>
    </location>
</feature>
<evidence type="ECO:0000256" key="1">
    <source>
        <dbReference type="ARBA" id="ARBA00004389"/>
    </source>
</evidence>
<dbReference type="Proteomes" id="UP000001067">
    <property type="component" value="Unassembled WGS sequence"/>
</dbReference>
<organism evidence="13">
    <name type="scientific">Pyrenophora teres f. teres (strain 0-1)</name>
    <name type="common">Barley net blotch fungus</name>
    <name type="synonym">Drechslera teres f. teres</name>
    <dbReference type="NCBI Taxonomy" id="861557"/>
    <lineage>
        <taxon>Eukaryota</taxon>
        <taxon>Fungi</taxon>
        <taxon>Dikarya</taxon>
        <taxon>Ascomycota</taxon>
        <taxon>Pezizomycotina</taxon>
        <taxon>Dothideomycetes</taxon>
        <taxon>Pleosporomycetidae</taxon>
        <taxon>Pleosporales</taxon>
        <taxon>Pleosporineae</taxon>
        <taxon>Pleosporaceae</taxon>
        <taxon>Pyrenophora</taxon>
    </lineage>
</organism>
<keyword evidence="13" id="KW-1185">Reference proteome</keyword>
<feature type="compositionally biased region" description="Polar residues" evidence="10">
    <location>
        <begin position="285"/>
        <end position="311"/>
    </location>
</feature>
<evidence type="ECO:0000256" key="10">
    <source>
        <dbReference type="SAM" id="MobiDB-lite"/>
    </source>
</evidence>
<feature type="region of interest" description="Disordered" evidence="10">
    <location>
        <begin position="1"/>
        <end position="55"/>
    </location>
</feature>
<dbReference type="PANTHER" id="PTHR13509">
    <property type="entry name" value="SEC61 SUBUNIT BETA"/>
    <property type="match status" value="1"/>
</dbReference>
<reference evidence="12 13" key="1">
    <citation type="journal article" date="2010" name="Genome Biol.">
        <title>A first genome assembly of the barley fungal pathogen Pyrenophora teres f. teres.</title>
        <authorList>
            <person name="Ellwood S.R."/>
            <person name="Liu Z."/>
            <person name="Syme R.A."/>
            <person name="Lai Z."/>
            <person name="Hane J.K."/>
            <person name="Keiper F."/>
            <person name="Moffat C.S."/>
            <person name="Oliver R.P."/>
            <person name="Friesen T.L."/>
        </authorList>
    </citation>
    <scope>NUCLEOTIDE SEQUENCE [LARGE SCALE GENOMIC DNA]</scope>
    <source>
        <strain evidence="12 13">0-1</strain>
    </source>
</reference>
<dbReference type="eggNOG" id="KOG3457">
    <property type="taxonomic scope" value="Eukaryota"/>
</dbReference>
<dbReference type="GO" id="GO:0005784">
    <property type="term" value="C:Sec61 translocon complex"/>
    <property type="evidence" value="ECO:0007669"/>
    <property type="project" value="InterPro"/>
</dbReference>
<protein>
    <submittedName>
        <fullName evidence="12">Uncharacterized protein</fullName>
    </submittedName>
</protein>
<evidence type="ECO:0000256" key="2">
    <source>
        <dbReference type="ARBA" id="ARBA00006103"/>
    </source>
</evidence>
<dbReference type="HOGENOM" id="CLU_035426_1_0_1"/>
<accession>E3RKH0</accession>
<feature type="compositionally biased region" description="Basic and acidic residues" evidence="10">
    <location>
        <begin position="170"/>
        <end position="185"/>
    </location>
</feature>
<comment type="similarity">
    <text evidence="2">Belongs to the SEC61-beta family.</text>
</comment>
<evidence type="ECO:0000256" key="11">
    <source>
        <dbReference type="SAM" id="Phobius"/>
    </source>
</evidence>
<dbReference type="AlphaFoldDB" id="E3RKH0"/>
<keyword evidence="9 11" id="KW-0472">Membrane</keyword>
<feature type="compositionally biased region" description="Polar residues" evidence="10">
    <location>
        <begin position="365"/>
        <end position="391"/>
    </location>
</feature>
<feature type="compositionally biased region" description="Basic and acidic residues" evidence="10">
    <location>
        <begin position="452"/>
        <end position="461"/>
    </location>
</feature>
<feature type="compositionally biased region" description="Polar residues" evidence="10">
    <location>
        <begin position="401"/>
        <end position="434"/>
    </location>
</feature>
<dbReference type="KEGG" id="pte:PTT_08731"/>
<evidence type="ECO:0000256" key="4">
    <source>
        <dbReference type="ARBA" id="ARBA00022692"/>
    </source>
</evidence>
<keyword evidence="6" id="KW-0653">Protein transport</keyword>
<evidence type="ECO:0000256" key="6">
    <source>
        <dbReference type="ARBA" id="ARBA00022927"/>
    </source>
</evidence>
<proteinExistence type="inferred from homology"/>
<evidence type="ECO:0000256" key="5">
    <source>
        <dbReference type="ARBA" id="ARBA00022824"/>
    </source>
</evidence>
<feature type="region of interest" description="Disordered" evidence="10">
    <location>
        <begin position="225"/>
        <end position="477"/>
    </location>
</feature>
<name>E3RKH0_PYRTT</name>
<feature type="region of interest" description="Disordered" evidence="10">
    <location>
        <begin position="104"/>
        <end position="207"/>
    </location>
</feature>
<dbReference type="EMBL" id="GL533639">
    <property type="protein sequence ID" value="EFQ93780.1"/>
    <property type="molecule type" value="Genomic_DNA"/>
</dbReference>
<evidence type="ECO:0000256" key="3">
    <source>
        <dbReference type="ARBA" id="ARBA00022448"/>
    </source>
</evidence>
<sequence>MSYYNDASWNTPAPGRQSSWEQPQPPSRSGTGQMGYNAQNAAIHTDIGTSSTVNSEAANAFASQFEEVDRAIENIAKSGKPFGPGFPPTPMGANRRESMPMMGGGGPRPYPDFEQQQRMGGPQRHHSVSEYDGSRSHSATNVQGFYQNQRYAPRPNDADQMAQAKRRMAAQRERELRNYHQEQQYHRNVSGSGSKSDRSMSPNAMNEDERRELIARQHRALYGETSTLYNNNPTSSQDVRVQTSGAGRGQSPLAFDPFGMQAQSDGSVQMPPRDKDAASGGQDARANNTSSPSAGQNPAFNLFDTQQASRTSNSSPGGSPPVPGHKSNGSNVAPIGTRPQNQNLQQPGGAALGKRANSPLPSPLGYNSYNASEQSNMATTSASMNPSSTATDKGVGIWNNGPWSNTPTQGVQASSSQRATSPSNAASSGTTTARPASPKPPGGPATVMRRKAAADRAEKTANLRPSSTRAAGAGGSSSTMLRLYTDESPGLKVDPVVVMTLSVVFIFSVVALHVIAKVMRRFSA</sequence>
<evidence type="ECO:0000256" key="9">
    <source>
        <dbReference type="ARBA" id="ARBA00023136"/>
    </source>
</evidence>
<dbReference type="STRING" id="861557.E3RKH0"/>
<feature type="transmembrane region" description="Helical" evidence="11">
    <location>
        <begin position="496"/>
        <end position="516"/>
    </location>
</feature>
<dbReference type="InterPro" id="IPR030671">
    <property type="entry name" value="Sec61-beta/Sbh"/>
</dbReference>
<keyword evidence="5" id="KW-0256">Endoplasmic reticulum</keyword>
<keyword evidence="3" id="KW-0813">Transport</keyword>
<evidence type="ECO:0000313" key="12">
    <source>
        <dbReference type="EMBL" id="EFQ93780.1"/>
    </source>
</evidence>
<keyword evidence="4 11" id="KW-0812">Transmembrane</keyword>
<dbReference type="InterPro" id="IPR016482">
    <property type="entry name" value="SecG/Sec61-beta/Sbh"/>
</dbReference>
<dbReference type="GO" id="GO:0006886">
    <property type="term" value="P:intracellular protein transport"/>
    <property type="evidence" value="ECO:0007669"/>
    <property type="project" value="InterPro"/>
</dbReference>
<dbReference type="OrthoDB" id="5401193at2759"/>
<dbReference type="Pfam" id="PF03911">
    <property type="entry name" value="Sec61_beta"/>
    <property type="match status" value="1"/>
</dbReference>
<keyword evidence="7 11" id="KW-1133">Transmembrane helix</keyword>
<feature type="compositionally biased region" description="Polar residues" evidence="10">
    <location>
        <begin position="225"/>
        <end position="245"/>
    </location>
</feature>
<gene>
    <name evidence="12" type="ORF">PTT_08731</name>
</gene>
<evidence type="ECO:0000256" key="7">
    <source>
        <dbReference type="ARBA" id="ARBA00022989"/>
    </source>
</evidence>